<gene>
    <name evidence="13" type="ORF">FOE74_07495</name>
</gene>
<dbReference type="Gene3D" id="3.30.1150.10">
    <property type="match status" value="1"/>
</dbReference>
<dbReference type="InterPro" id="IPR037682">
    <property type="entry name" value="TonB_C"/>
</dbReference>
<evidence type="ECO:0000256" key="11">
    <source>
        <dbReference type="SAM" id="Phobius"/>
    </source>
</evidence>
<dbReference type="Pfam" id="PF03544">
    <property type="entry name" value="TonB_C"/>
    <property type="match status" value="1"/>
</dbReference>
<organism evidence="13 14">
    <name type="scientific">Rufibacter glacialis</name>
    <dbReference type="NCBI Taxonomy" id="1259555"/>
    <lineage>
        <taxon>Bacteria</taxon>
        <taxon>Pseudomonadati</taxon>
        <taxon>Bacteroidota</taxon>
        <taxon>Cytophagia</taxon>
        <taxon>Cytophagales</taxon>
        <taxon>Hymenobacteraceae</taxon>
        <taxon>Rufibacter</taxon>
    </lineage>
</organism>
<dbReference type="PROSITE" id="PS52015">
    <property type="entry name" value="TONB_CTD"/>
    <property type="match status" value="1"/>
</dbReference>
<dbReference type="InterPro" id="IPR003538">
    <property type="entry name" value="TonB"/>
</dbReference>
<feature type="compositionally biased region" description="Gly residues" evidence="10">
    <location>
        <begin position="179"/>
        <end position="189"/>
    </location>
</feature>
<comment type="subcellular location">
    <subcellularLocation>
        <location evidence="1">Cell inner membrane</location>
        <topology evidence="1">Single-pass membrane protein</topology>
        <orientation evidence="1">Periplasmic side</orientation>
    </subcellularLocation>
</comment>
<evidence type="ECO:0000256" key="10">
    <source>
        <dbReference type="SAM" id="MobiDB-lite"/>
    </source>
</evidence>
<evidence type="ECO:0000313" key="13">
    <source>
        <dbReference type="EMBL" id="KAA6435775.1"/>
    </source>
</evidence>
<keyword evidence="4" id="KW-1003">Cell membrane</keyword>
<feature type="region of interest" description="Disordered" evidence="10">
    <location>
        <begin position="148"/>
        <end position="193"/>
    </location>
</feature>
<dbReference type="OrthoDB" id="1039448at2"/>
<keyword evidence="3" id="KW-0813">Transport</keyword>
<dbReference type="GO" id="GO:0015891">
    <property type="term" value="P:siderophore transport"/>
    <property type="evidence" value="ECO:0007669"/>
    <property type="project" value="InterPro"/>
</dbReference>
<name>A0A5M8QIB1_9BACT</name>
<evidence type="ECO:0000256" key="3">
    <source>
        <dbReference type="ARBA" id="ARBA00022448"/>
    </source>
</evidence>
<evidence type="ECO:0000259" key="12">
    <source>
        <dbReference type="PROSITE" id="PS52015"/>
    </source>
</evidence>
<dbReference type="InterPro" id="IPR051045">
    <property type="entry name" value="TonB-dependent_transducer"/>
</dbReference>
<evidence type="ECO:0000256" key="8">
    <source>
        <dbReference type="ARBA" id="ARBA00022989"/>
    </source>
</evidence>
<keyword evidence="8 11" id="KW-1133">Transmembrane helix</keyword>
<dbReference type="PANTHER" id="PTHR33446:SF2">
    <property type="entry name" value="PROTEIN TONB"/>
    <property type="match status" value="1"/>
</dbReference>
<keyword evidence="6 11" id="KW-0812">Transmembrane</keyword>
<feature type="transmembrane region" description="Helical" evidence="11">
    <location>
        <begin position="62"/>
        <end position="80"/>
    </location>
</feature>
<comment type="similarity">
    <text evidence="2">Belongs to the TonB family.</text>
</comment>
<evidence type="ECO:0000256" key="6">
    <source>
        <dbReference type="ARBA" id="ARBA00022692"/>
    </source>
</evidence>
<dbReference type="GO" id="GO:0015031">
    <property type="term" value="P:protein transport"/>
    <property type="evidence" value="ECO:0007669"/>
    <property type="project" value="UniProtKB-KW"/>
</dbReference>
<evidence type="ECO:0000256" key="9">
    <source>
        <dbReference type="ARBA" id="ARBA00023136"/>
    </source>
</evidence>
<evidence type="ECO:0000256" key="1">
    <source>
        <dbReference type="ARBA" id="ARBA00004383"/>
    </source>
</evidence>
<protein>
    <submittedName>
        <fullName evidence="13">Energy transducer TonB</fullName>
    </submittedName>
</protein>
<feature type="region of interest" description="Disordered" evidence="10">
    <location>
        <begin position="1"/>
        <end position="24"/>
    </location>
</feature>
<dbReference type="EMBL" id="VKKZ01000019">
    <property type="protein sequence ID" value="KAA6435775.1"/>
    <property type="molecule type" value="Genomic_DNA"/>
</dbReference>
<dbReference type="Proteomes" id="UP000323866">
    <property type="component" value="Unassembled WGS sequence"/>
</dbReference>
<dbReference type="GO" id="GO:0031992">
    <property type="term" value="F:energy transducer activity"/>
    <property type="evidence" value="ECO:0007669"/>
    <property type="project" value="InterPro"/>
</dbReference>
<evidence type="ECO:0000256" key="7">
    <source>
        <dbReference type="ARBA" id="ARBA00022927"/>
    </source>
</evidence>
<dbReference type="GO" id="GO:0055085">
    <property type="term" value="P:transmembrane transport"/>
    <property type="evidence" value="ECO:0007669"/>
    <property type="project" value="InterPro"/>
</dbReference>
<keyword evidence="7" id="KW-0653">Protein transport</keyword>
<dbReference type="InterPro" id="IPR006260">
    <property type="entry name" value="TonB/TolA_C"/>
</dbReference>
<dbReference type="GO" id="GO:0030288">
    <property type="term" value="C:outer membrane-bounded periplasmic space"/>
    <property type="evidence" value="ECO:0007669"/>
    <property type="project" value="InterPro"/>
</dbReference>
<dbReference type="GO" id="GO:0098797">
    <property type="term" value="C:plasma membrane protein complex"/>
    <property type="evidence" value="ECO:0007669"/>
    <property type="project" value="TreeGrafter"/>
</dbReference>
<accession>A0A5M8QIB1</accession>
<keyword evidence="9 11" id="KW-0472">Membrane</keyword>
<evidence type="ECO:0000256" key="2">
    <source>
        <dbReference type="ARBA" id="ARBA00006555"/>
    </source>
</evidence>
<keyword evidence="5" id="KW-0997">Cell inner membrane</keyword>
<evidence type="ECO:0000256" key="5">
    <source>
        <dbReference type="ARBA" id="ARBA00022519"/>
    </source>
</evidence>
<feature type="domain" description="TonB C-terminal" evidence="12">
    <location>
        <begin position="211"/>
        <end position="301"/>
    </location>
</feature>
<reference evidence="13 14" key="2">
    <citation type="submission" date="2019-09" db="EMBL/GenBank/DDBJ databases">
        <title>A bacterium isolated from glacier soil.</title>
        <authorList>
            <person name="Liu Q."/>
        </authorList>
    </citation>
    <scope>NUCLEOTIDE SEQUENCE [LARGE SCALE GENOMIC DNA]</scope>
    <source>
        <strain evidence="13 14">MDT1-10-3</strain>
    </source>
</reference>
<dbReference type="PANTHER" id="PTHR33446">
    <property type="entry name" value="PROTEIN TONB-RELATED"/>
    <property type="match status" value="1"/>
</dbReference>
<comment type="caution">
    <text evidence="13">The sequence shown here is derived from an EMBL/GenBank/DDBJ whole genome shotgun (WGS) entry which is preliminary data.</text>
</comment>
<evidence type="ECO:0000313" key="14">
    <source>
        <dbReference type="Proteomes" id="UP000323866"/>
    </source>
</evidence>
<reference evidence="13 14" key="1">
    <citation type="submission" date="2019-07" db="EMBL/GenBank/DDBJ databases">
        <authorList>
            <person name="Qu J.-H."/>
        </authorList>
    </citation>
    <scope>NUCLEOTIDE SEQUENCE [LARGE SCALE GENOMIC DNA]</scope>
    <source>
        <strain evidence="13 14">MDT1-10-3</strain>
    </source>
</reference>
<evidence type="ECO:0000256" key="4">
    <source>
        <dbReference type="ARBA" id="ARBA00022475"/>
    </source>
</evidence>
<feature type="compositionally biased region" description="Polar residues" evidence="10">
    <location>
        <begin position="12"/>
        <end position="24"/>
    </location>
</feature>
<proteinExistence type="inferred from homology"/>
<dbReference type="PRINTS" id="PR01374">
    <property type="entry name" value="TONBPROTEIN"/>
</dbReference>
<dbReference type="AlphaFoldDB" id="A0A5M8QIB1"/>
<dbReference type="SUPFAM" id="SSF74653">
    <property type="entry name" value="TolA/TonB C-terminal domain"/>
    <property type="match status" value="1"/>
</dbReference>
<dbReference type="NCBIfam" id="TIGR01352">
    <property type="entry name" value="tonB_Cterm"/>
    <property type="match status" value="1"/>
</dbReference>
<sequence length="301" mass="32235">MENRRALHHGGNNRSCSTKPQTTMETNPTYLATLDDYVFEGRNKAYGAYVLRKLYHRHLSQAVLYAITLFVIAFSLPSVVDKLFGKKDLAGIAPKKKVSDWVTVNLPKVEEIKEAEAVAPAAAKPSGPTVKNVAIKVVEETKAVVEEIPSQDQLRHAASGTVTSEGSGEGNVDNPEPAGGSGTGAGTGSGAESTPAPAYFISVEQMPQFEGGLSKLMEFVGKNLRYPNAAQANGVEGTVVLSFVVGATGDITDIQVLKGLGYGTEEEAIRVMKKVPRWKPGMQNGRAVPVRMTLPIRLELK</sequence>